<accession>A0A448DYM1</accession>
<dbReference type="EMBL" id="LR134318">
    <property type="protein sequence ID" value="VEF11955.1"/>
    <property type="molecule type" value="Genomic_DNA"/>
</dbReference>
<organism evidence="2 3">
    <name type="scientific">Pseudomonas fluorescens</name>
    <dbReference type="NCBI Taxonomy" id="294"/>
    <lineage>
        <taxon>Bacteria</taxon>
        <taxon>Pseudomonadati</taxon>
        <taxon>Pseudomonadota</taxon>
        <taxon>Gammaproteobacteria</taxon>
        <taxon>Pseudomonadales</taxon>
        <taxon>Pseudomonadaceae</taxon>
        <taxon>Pseudomonas</taxon>
    </lineage>
</organism>
<gene>
    <name evidence="2" type="ORF">NCTC9428_03582</name>
</gene>
<reference evidence="2 3" key="1">
    <citation type="submission" date="2018-12" db="EMBL/GenBank/DDBJ databases">
        <authorList>
            <consortium name="Pathogen Informatics"/>
        </authorList>
    </citation>
    <scope>NUCLEOTIDE SEQUENCE [LARGE SCALE GENOMIC DNA]</scope>
    <source>
        <strain evidence="2 3">NCTC9428</strain>
    </source>
</reference>
<dbReference type="Proteomes" id="UP000281909">
    <property type="component" value="Chromosome"/>
</dbReference>
<name>A0A448DYM1_PSEFL</name>
<feature type="compositionally biased region" description="Basic and acidic residues" evidence="1">
    <location>
        <begin position="89"/>
        <end position="101"/>
    </location>
</feature>
<evidence type="ECO:0000256" key="1">
    <source>
        <dbReference type="SAM" id="MobiDB-lite"/>
    </source>
</evidence>
<dbReference type="RefSeq" id="WP_126364882.1">
    <property type="nucleotide sequence ID" value="NZ_LR134318.1"/>
</dbReference>
<dbReference type="AlphaFoldDB" id="A0A448DYM1"/>
<protein>
    <submittedName>
        <fullName evidence="2">Uncharacterized protein</fullName>
    </submittedName>
</protein>
<evidence type="ECO:0000313" key="2">
    <source>
        <dbReference type="EMBL" id="VEF11955.1"/>
    </source>
</evidence>
<feature type="region of interest" description="Disordered" evidence="1">
    <location>
        <begin position="77"/>
        <end position="101"/>
    </location>
</feature>
<dbReference type="OrthoDB" id="7012739at2"/>
<sequence length="212" mass="24775">MKAALKAHLQSWMGRLEAQQDTERDRCSDFDPCSDYNFFLEYKVMGIATFLKQVAYQEDDLDLLALASKAEMQVESMIRDNEAAEEEADREHHEQQQESYEHDERIRKACAYHFYTDAAFSVDMSKYEVMVQDAAARFIDPYKLSSLRRYLESDQVLGRIYEKVKSRLRRTFDRVGDSPTLKEIAQAFDAELLNIYRLADAHIERTIAQYAP</sequence>
<evidence type="ECO:0000313" key="3">
    <source>
        <dbReference type="Proteomes" id="UP000281909"/>
    </source>
</evidence>
<proteinExistence type="predicted"/>